<evidence type="ECO:0000313" key="1">
    <source>
        <dbReference type="EMBL" id="AAM72031.1"/>
    </source>
</evidence>
<evidence type="ECO:0000313" key="2">
    <source>
        <dbReference type="Proteomes" id="UP000001007"/>
    </source>
</evidence>
<dbReference type="AlphaFoldDB" id="Q8KE95"/>
<protein>
    <submittedName>
        <fullName evidence="1">Uncharacterized protein</fullName>
    </submittedName>
</protein>
<dbReference type="OrthoDB" id="8746011at2"/>
<organism evidence="1 2">
    <name type="scientific">Chlorobaculum tepidum (strain ATCC 49652 / DSM 12025 / NBRC 103806 / TLS)</name>
    <name type="common">Chlorobium tepidum</name>
    <dbReference type="NCBI Taxonomy" id="194439"/>
    <lineage>
        <taxon>Bacteria</taxon>
        <taxon>Pseudomonadati</taxon>
        <taxon>Chlorobiota</taxon>
        <taxon>Chlorobiia</taxon>
        <taxon>Chlorobiales</taxon>
        <taxon>Chlorobiaceae</taxon>
        <taxon>Chlorobaculum</taxon>
    </lineage>
</organism>
<keyword evidence="2" id="KW-1185">Reference proteome</keyword>
<reference evidence="1 2" key="1">
    <citation type="journal article" date="2002" name="Proc. Natl. Acad. Sci. U.S.A.">
        <title>The complete genome sequence of Chlorobium tepidum TLS, a photosynthetic, anaerobic, green-sulfur bacterium.</title>
        <authorList>
            <person name="Eisen J.A."/>
            <person name="Nelson K.E."/>
            <person name="Paulsen I.T."/>
            <person name="Heidelberg J.F."/>
            <person name="Wu M."/>
            <person name="Dodson R.J."/>
            <person name="Deboy R."/>
            <person name="Gwinn M.L."/>
            <person name="Nelson W.C."/>
            <person name="Haft D.H."/>
            <person name="Hickey E.K."/>
            <person name="Peterson J.D."/>
            <person name="Durkin A.S."/>
            <person name="Kolonay J.L."/>
            <person name="Yang F."/>
            <person name="Holt I."/>
            <person name="Umayam L.A."/>
            <person name="Mason T."/>
            <person name="Brenner M."/>
            <person name="Shea T.P."/>
            <person name="Parksey D."/>
            <person name="Nierman W.C."/>
            <person name="Feldblyum T.V."/>
            <person name="Hansen C.L."/>
            <person name="Craven M.B."/>
            <person name="Radune D."/>
            <person name="Vamathevan J."/>
            <person name="Khouri H."/>
            <person name="White O."/>
            <person name="Gruber T.M."/>
            <person name="Ketchum K.A."/>
            <person name="Venter J.C."/>
            <person name="Tettelin H."/>
            <person name="Bryant D.A."/>
            <person name="Fraser C.M."/>
        </authorList>
    </citation>
    <scope>NUCLEOTIDE SEQUENCE [LARGE SCALE GENOMIC DNA]</scope>
    <source>
        <strain evidence="2">ATCC 49652 / DSM 12025 / NBRC 103806 / TLS</strain>
    </source>
</reference>
<dbReference type="KEGG" id="cte:CT0794"/>
<accession>Q8KE95</accession>
<proteinExistence type="predicted"/>
<name>Q8KE95_CHLTE</name>
<gene>
    <name evidence="1" type="ordered locus">CT0794</name>
</gene>
<dbReference type="EMBL" id="AE006470">
    <property type="protein sequence ID" value="AAM72031.1"/>
    <property type="molecule type" value="Genomic_DNA"/>
</dbReference>
<dbReference type="HOGENOM" id="CLU_3355297_0_0_10"/>
<dbReference type="EnsemblBacteria" id="AAM72031">
    <property type="protein sequence ID" value="AAM72031"/>
    <property type="gene ID" value="CT0794"/>
</dbReference>
<sequence>MYPSERVVTPRSFRGNPLRNPVLIHLQIHDYQVKRK</sequence>
<dbReference type="Proteomes" id="UP000001007">
    <property type="component" value="Chromosome"/>
</dbReference>
<dbReference type="STRING" id="194439.CT0794"/>